<gene>
    <name evidence="1" type="ORF">DES36_11436</name>
</gene>
<evidence type="ECO:0000313" key="1">
    <source>
        <dbReference type="EMBL" id="RBP61354.1"/>
    </source>
</evidence>
<dbReference type="EMBL" id="QNRX01000014">
    <property type="protein sequence ID" value="RBP61354.1"/>
    <property type="molecule type" value="Genomic_DNA"/>
</dbReference>
<reference evidence="1 2" key="1">
    <citation type="submission" date="2018-06" db="EMBL/GenBank/DDBJ databases">
        <title>Genomic Encyclopedia of Type Strains, Phase IV (KMG-IV): sequencing the most valuable type-strain genomes for metagenomic binning, comparative biology and taxonomic classification.</title>
        <authorList>
            <person name="Goeker M."/>
        </authorList>
    </citation>
    <scope>NUCLEOTIDE SEQUENCE [LARGE SCALE GENOMIC DNA]</scope>
    <source>
        <strain evidence="1 2">DSM 22112</strain>
    </source>
</reference>
<dbReference type="Proteomes" id="UP000253490">
    <property type="component" value="Unassembled WGS sequence"/>
</dbReference>
<proteinExistence type="predicted"/>
<name>A0A366I473_9FIRM</name>
<keyword evidence="2" id="KW-1185">Reference proteome</keyword>
<dbReference type="AlphaFoldDB" id="A0A366I473"/>
<comment type="caution">
    <text evidence="1">The sequence shown here is derived from an EMBL/GenBank/DDBJ whole genome shotgun (WGS) entry which is preliminary data.</text>
</comment>
<dbReference type="RefSeq" id="WP_113921181.1">
    <property type="nucleotide sequence ID" value="NZ_QNRX01000014.1"/>
</dbReference>
<dbReference type="OrthoDB" id="2080709at2"/>
<protein>
    <submittedName>
        <fullName evidence="1">Uncharacterized protein</fullName>
    </submittedName>
</protein>
<evidence type="ECO:0000313" key="2">
    <source>
        <dbReference type="Proteomes" id="UP000253490"/>
    </source>
</evidence>
<sequence>MFNLPEDFIKHPVFISDIRKLFENLDNNEKQILVLHLIINEKGDYRNINLKLPKFEEDNKQLLNLVERYILATLNNLLISFGGVKLKIYLNMDNQALISIVKNAVHEFSINSNDNNRKGYGSYINYINRINNLLGREKFSVEYIDISLYQIPEESKGYKIYSPQNIEREAEYLRRSATELKGKLFCGIDIGGNSIKAAAVVNGEIALVKGYRWFPDAYKTADEINNPVLMLIRFMRAYLIYKDMHKDDPLLLAQSEVFEENASYSCIEKYTKDMEALTNKDLCIFDGIAIGFPDIVINNKVSGGETPKQRGIRESSGVNYESEFLKMSHLNALAEQYIKPDGKVVVLNDGNLASFIVSVEQAFSDEGRIGDNGMFAHTIGTDLGTGFISKTGTIQEIPLECYQYVIDLGSLQESQYIAKDVRSIRNLNTGIPGSVQKYVSQIGMLRLAIKNIKQYNSKLYNNLFEKGYLQKIQLDEQETLIIPTEPIDKRGELTRYLIELLNEGNTEIEKTFLEMGEMLGKTIEETKFFFPEIPTSRLISGGIVANDTCFNLLRKGVQRVNKKYEIKRLDEDVVQSPLLKRLDIKDRNYISAVGAVYIVNKELIKTSDINPGINKGGGKIC</sequence>
<accession>A0A366I473</accession>
<organism evidence="1 2">
    <name type="scientific">Alkalibaculum bacchi</name>
    <dbReference type="NCBI Taxonomy" id="645887"/>
    <lineage>
        <taxon>Bacteria</taxon>
        <taxon>Bacillati</taxon>
        <taxon>Bacillota</taxon>
        <taxon>Clostridia</taxon>
        <taxon>Eubacteriales</taxon>
        <taxon>Eubacteriaceae</taxon>
        <taxon>Alkalibaculum</taxon>
    </lineage>
</organism>